<dbReference type="RefSeq" id="WP_164363700.1">
    <property type="nucleotide sequence ID" value="NZ_CP066776.1"/>
</dbReference>
<evidence type="ECO:0000313" key="2">
    <source>
        <dbReference type="Proteomes" id="UP000475117"/>
    </source>
</evidence>
<dbReference type="Proteomes" id="UP000475117">
    <property type="component" value="Chromosome"/>
</dbReference>
<gene>
    <name evidence="1" type="ORF">G3M56_011630</name>
</gene>
<protein>
    <submittedName>
        <fullName evidence="1">Uncharacterized protein</fullName>
    </submittedName>
</protein>
<accession>A0A6B3LBH3</accession>
<proteinExistence type="predicted"/>
<dbReference type="AlphaFoldDB" id="A0A6B3LBH3"/>
<dbReference type="KEGG" id="soa:G3M56_011630"/>
<dbReference type="EMBL" id="CP066776">
    <property type="protein sequence ID" value="QQL44525.1"/>
    <property type="molecule type" value="Genomic_DNA"/>
</dbReference>
<evidence type="ECO:0000313" key="1">
    <source>
        <dbReference type="EMBL" id="QQL44525.1"/>
    </source>
</evidence>
<organism evidence="1 2">
    <name type="scientific">Sulfuriroseicoccus oceanibius</name>
    <dbReference type="NCBI Taxonomy" id="2707525"/>
    <lineage>
        <taxon>Bacteria</taxon>
        <taxon>Pseudomonadati</taxon>
        <taxon>Verrucomicrobiota</taxon>
        <taxon>Verrucomicrobiia</taxon>
        <taxon>Verrucomicrobiales</taxon>
        <taxon>Verrucomicrobiaceae</taxon>
        <taxon>Sulfuriroseicoccus</taxon>
    </lineage>
</organism>
<reference evidence="1 2" key="1">
    <citation type="submission" date="2020-12" db="EMBL/GenBank/DDBJ databases">
        <title>Sulforoseuscoccus oceanibium gen. nov., sp. nov., a representative of the phylum Verrucomicrobia with special cytoplasmic membrane, and proposal of Sulforoseuscoccusaceae fam. nov.</title>
        <authorList>
            <person name="Xi F."/>
        </authorList>
    </citation>
    <scope>NUCLEOTIDE SEQUENCE [LARGE SCALE GENOMIC DNA]</scope>
    <source>
        <strain evidence="1 2">T37</strain>
    </source>
</reference>
<keyword evidence="2" id="KW-1185">Reference proteome</keyword>
<name>A0A6B3LBH3_9BACT</name>
<sequence>MKRAIRVGGRTLLAACGLLPICVTGVFAQTEADGDLIRQIQMDDSGLIWDYYLPTLEGVTPAPMAIPESGAKFELYAQGIEPDTKIYFLDSKIIGTYQPKAKVTITSEDPAVPLRTRADRPYRVKLRTAGMVNDDDADLHERMVFYRYVKEDYNPKTHAAPLGQKTNQVEVESFFMENGALIREQYTSLVGETVEKGKVIEDATKAEGEEVFTIFSIVKADTGSGFSYTASAILDSETIKVWPVAEGKIIGVEEDQKVLRNIPEVRYQVTDVYPDSLIYLHVYEGEEALGTVGKVIAASVRDIQADEPQELDVIAENWEQYLGDDGVYTMELLSKTPFNNGEPERLDVVTFTVDREIVVNANVGSSE</sequence>